<evidence type="ECO:0000256" key="3">
    <source>
        <dbReference type="ARBA" id="ARBA00022475"/>
    </source>
</evidence>
<feature type="transmembrane region" description="Helical" evidence="7">
    <location>
        <begin position="318"/>
        <end position="335"/>
    </location>
</feature>
<feature type="transmembrane region" description="Helical" evidence="7">
    <location>
        <begin position="97"/>
        <end position="116"/>
    </location>
</feature>
<feature type="transmembrane region" description="Helical" evidence="7">
    <location>
        <begin position="371"/>
        <end position="390"/>
    </location>
</feature>
<feature type="transmembrane region" description="Helical" evidence="7">
    <location>
        <begin position="213"/>
        <end position="233"/>
    </location>
</feature>
<evidence type="ECO:0000256" key="4">
    <source>
        <dbReference type="ARBA" id="ARBA00022692"/>
    </source>
</evidence>
<dbReference type="PRINTS" id="PR01036">
    <property type="entry name" value="TCRTETB"/>
</dbReference>
<keyword evidence="6 7" id="KW-0472">Membrane</keyword>
<evidence type="ECO:0000313" key="9">
    <source>
        <dbReference type="EMBL" id="CAB4922251.1"/>
    </source>
</evidence>
<dbReference type="AlphaFoldDB" id="A0A6J7HMJ3"/>
<dbReference type="InterPro" id="IPR004638">
    <property type="entry name" value="EmrB-like"/>
</dbReference>
<comment type="subcellular location">
    <subcellularLocation>
        <location evidence="1">Cell membrane</location>
        <topology evidence="1">Multi-pass membrane protein</topology>
    </subcellularLocation>
</comment>
<dbReference type="SUPFAM" id="SSF103473">
    <property type="entry name" value="MFS general substrate transporter"/>
    <property type="match status" value="1"/>
</dbReference>
<feature type="transmembrane region" description="Helical" evidence="7">
    <location>
        <begin position="347"/>
        <end position="365"/>
    </location>
</feature>
<dbReference type="InterPro" id="IPR020846">
    <property type="entry name" value="MFS_dom"/>
</dbReference>
<sequence>MPAEEMIMAITTPKTDSASTEYDRRWWILGVLCFSLLVIVLDNSILNVAIPTIIRDLKATNSQLQWIVDSYTIVFAGLLLTAGAMGDKFGRRKALQAGLVIFGFGSLLAALSSSASELISTRALMGVGAAFIMPATLSIITNVFPPQERAKAIGIWAGVAGLGAALGPLTGGFLVEHFYWGSVFLVNLPIVVVGLIAGIVLIPESKDPTAPRLDPVGAVLSIAALSLLLFAIIEAPTEGWLQPKILGIFAAGLLLGIVFVLWERRVPEPMLDMSFFKNPRFSAANGAITVVFFAMFGSIFLLTQYFQFVLGYSPLETGVRMVPFALTLMVVAPTSSKVVKRFGTKTTVSLGLSIVATSLVTMAFLEVDSSYWQIVWRLMLLAVGMGLTMAPSTDSVMGSLPLGKAGVGSAVNDTTRQVGGALGVAIIGSVLASVYGSKVSDFLTSQGAPTQAIDAAKGSLGGANLVAAQAPSAEAAAGLLRVANSAFVDALHWSVLVAAVPVAIGAVCVYLFLPATARSEDLLEQGAEFEAEHQN</sequence>
<evidence type="ECO:0000256" key="5">
    <source>
        <dbReference type="ARBA" id="ARBA00022989"/>
    </source>
</evidence>
<evidence type="ECO:0000256" key="7">
    <source>
        <dbReference type="SAM" id="Phobius"/>
    </source>
</evidence>
<dbReference type="GO" id="GO:0005886">
    <property type="term" value="C:plasma membrane"/>
    <property type="evidence" value="ECO:0007669"/>
    <property type="project" value="UniProtKB-SubCell"/>
</dbReference>
<feature type="transmembrane region" description="Helical" evidence="7">
    <location>
        <begin position="418"/>
        <end position="436"/>
    </location>
</feature>
<dbReference type="GO" id="GO:0022857">
    <property type="term" value="F:transmembrane transporter activity"/>
    <property type="evidence" value="ECO:0007669"/>
    <property type="project" value="InterPro"/>
</dbReference>
<protein>
    <submittedName>
        <fullName evidence="9">Unannotated protein</fullName>
    </submittedName>
</protein>
<name>A0A6J7HMJ3_9ZZZZ</name>
<dbReference type="NCBIfam" id="TIGR00711">
    <property type="entry name" value="efflux_EmrB"/>
    <property type="match status" value="1"/>
</dbReference>
<gene>
    <name evidence="9" type="ORF">UFOPK3519_01994</name>
</gene>
<dbReference type="InterPro" id="IPR011701">
    <property type="entry name" value="MFS"/>
</dbReference>
<feature type="transmembrane region" description="Helical" evidence="7">
    <location>
        <begin position="26"/>
        <end position="46"/>
    </location>
</feature>
<proteinExistence type="predicted"/>
<feature type="transmembrane region" description="Helical" evidence="7">
    <location>
        <begin position="179"/>
        <end position="201"/>
    </location>
</feature>
<feature type="transmembrane region" description="Helical" evidence="7">
    <location>
        <begin position="490"/>
        <end position="513"/>
    </location>
</feature>
<organism evidence="9">
    <name type="scientific">freshwater metagenome</name>
    <dbReference type="NCBI Taxonomy" id="449393"/>
    <lineage>
        <taxon>unclassified sequences</taxon>
        <taxon>metagenomes</taxon>
        <taxon>ecological metagenomes</taxon>
    </lineage>
</organism>
<dbReference type="Gene3D" id="1.20.1250.20">
    <property type="entry name" value="MFS general substrate transporter like domains"/>
    <property type="match status" value="1"/>
</dbReference>
<keyword evidence="5 7" id="KW-1133">Transmembrane helix</keyword>
<feature type="transmembrane region" description="Helical" evidence="7">
    <location>
        <begin position="245"/>
        <end position="262"/>
    </location>
</feature>
<evidence type="ECO:0000256" key="6">
    <source>
        <dbReference type="ARBA" id="ARBA00023136"/>
    </source>
</evidence>
<keyword evidence="4 7" id="KW-0812">Transmembrane</keyword>
<dbReference type="Gene3D" id="1.20.1720.10">
    <property type="entry name" value="Multidrug resistance protein D"/>
    <property type="match status" value="1"/>
</dbReference>
<keyword evidence="3" id="KW-1003">Cell membrane</keyword>
<feature type="transmembrane region" description="Helical" evidence="7">
    <location>
        <begin position="66"/>
        <end position="85"/>
    </location>
</feature>
<keyword evidence="2" id="KW-0813">Transport</keyword>
<feature type="domain" description="Major facilitator superfamily (MFS) profile" evidence="8">
    <location>
        <begin position="28"/>
        <end position="517"/>
    </location>
</feature>
<dbReference type="CDD" id="cd17321">
    <property type="entry name" value="MFS_MMR_MDR_like"/>
    <property type="match status" value="1"/>
</dbReference>
<evidence type="ECO:0000256" key="2">
    <source>
        <dbReference type="ARBA" id="ARBA00022448"/>
    </source>
</evidence>
<dbReference type="InterPro" id="IPR036259">
    <property type="entry name" value="MFS_trans_sf"/>
</dbReference>
<accession>A0A6J7HMJ3</accession>
<dbReference type="Pfam" id="PF07690">
    <property type="entry name" value="MFS_1"/>
    <property type="match status" value="1"/>
</dbReference>
<dbReference type="PANTHER" id="PTHR42718">
    <property type="entry name" value="MAJOR FACILITATOR SUPERFAMILY MULTIDRUG TRANSPORTER MFSC"/>
    <property type="match status" value="1"/>
</dbReference>
<reference evidence="9" key="1">
    <citation type="submission" date="2020-05" db="EMBL/GenBank/DDBJ databases">
        <authorList>
            <person name="Chiriac C."/>
            <person name="Salcher M."/>
            <person name="Ghai R."/>
            <person name="Kavagutti S V."/>
        </authorList>
    </citation>
    <scope>NUCLEOTIDE SEQUENCE</scope>
</reference>
<dbReference type="EMBL" id="CAFBMG010000258">
    <property type="protein sequence ID" value="CAB4922251.1"/>
    <property type="molecule type" value="Genomic_DNA"/>
</dbReference>
<evidence type="ECO:0000256" key="1">
    <source>
        <dbReference type="ARBA" id="ARBA00004651"/>
    </source>
</evidence>
<dbReference type="PROSITE" id="PS50850">
    <property type="entry name" value="MFS"/>
    <property type="match status" value="1"/>
</dbReference>
<evidence type="ECO:0000259" key="8">
    <source>
        <dbReference type="PROSITE" id="PS50850"/>
    </source>
</evidence>
<feature type="transmembrane region" description="Helical" evidence="7">
    <location>
        <begin position="153"/>
        <end position="173"/>
    </location>
</feature>
<feature type="transmembrane region" description="Helical" evidence="7">
    <location>
        <begin position="122"/>
        <end position="141"/>
    </location>
</feature>
<dbReference type="PANTHER" id="PTHR42718:SF42">
    <property type="entry name" value="EXPORT PROTEIN"/>
    <property type="match status" value="1"/>
</dbReference>
<feature type="transmembrane region" description="Helical" evidence="7">
    <location>
        <begin position="283"/>
        <end position="306"/>
    </location>
</feature>